<comment type="caution">
    <text evidence="3">The sequence shown here is derived from an EMBL/GenBank/DDBJ whole genome shotgun (WGS) entry which is preliminary data.</text>
</comment>
<evidence type="ECO:0000313" key="4">
    <source>
        <dbReference type="Proteomes" id="UP000298325"/>
    </source>
</evidence>
<dbReference type="AlphaFoldDB" id="A0A4Z1C0L2"/>
<feature type="signal peptide" evidence="2">
    <location>
        <begin position="1"/>
        <end position="27"/>
    </location>
</feature>
<feature type="region of interest" description="Disordered" evidence="1">
    <location>
        <begin position="55"/>
        <end position="137"/>
    </location>
</feature>
<dbReference type="Proteomes" id="UP000298325">
    <property type="component" value="Unassembled WGS sequence"/>
</dbReference>
<evidence type="ECO:0000256" key="1">
    <source>
        <dbReference type="SAM" id="MobiDB-lite"/>
    </source>
</evidence>
<feature type="compositionally biased region" description="Basic and acidic residues" evidence="1">
    <location>
        <begin position="72"/>
        <end position="87"/>
    </location>
</feature>
<protein>
    <submittedName>
        <fullName evidence="3">Uncharacterized protein</fullName>
    </submittedName>
</protein>
<gene>
    <name evidence="3" type="ORF">E5Q11_16165</name>
</gene>
<accession>A0A4Z1C0L2</accession>
<dbReference type="EMBL" id="SRPF01000006">
    <property type="protein sequence ID" value="TGN38358.1"/>
    <property type="molecule type" value="Genomic_DNA"/>
</dbReference>
<keyword evidence="4" id="KW-1185">Reference proteome</keyword>
<proteinExistence type="predicted"/>
<keyword evidence="2" id="KW-0732">Signal</keyword>
<feature type="chain" id="PRO_5021335268" evidence="2">
    <location>
        <begin position="28"/>
        <end position="137"/>
    </location>
</feature>
<feature type="compositionally biased region" description="Basic and acidic residues" evidence="1">
    <location>
        <begin position="96"/>
        <end position="109"/>
    </location>
</feature>
<organism evidence="3 4">
    <name type="scientific">Marinobacter confluentis</name>
    <dbReference type="NCBI Taxonomy" id="1697557"/>
    <lineage>
        <taxon>Bacteria</taxon>
        <taxon>Pseudomonadati</taxon>
        <taxon>Pseudomonadota</taxon>
        <taxon>Gammaproteobacteria</taxon>
        <taxon>Pseudomonadales</taxon>
        <taxon>Marinobacteraceae</taxon>
        <taxon>Marinobacter</taxon>
    </lineage>
</organism>
<evidence type="ECO:0000313" key="3">
    <source>
        <dbReference type="EMBL" id="TGN38358.1"/>
    </source>
</evidence>
<dbReference type="OrthoDB" id="6372176at2"/>
<evidence type="ECO:0000256" key="2">
    <source>
        <dbReference type="SAM" id="SignalP"/>
    </source>
</evidence>
<name>A0A4Z1C0L2_9GAMM</name>
<reference evidence="3 4" key="1">
    <citation type="submission" date="2019-04" db="EMBL/GenBank/DDBJ databases">
        <authorList>
            <person name="Park S."/>
            <person name="Yoon J.-H."/>
        </authorList>
    </citation>
    <scope>NUCLEOTIDE SEQUENCE [LARGE SCALE GENOMIC DNA]</scope>
    <source>
        <strain evidence="3 4">HJM-18</strain>
    </source>
</reference>
<sequence>MMSVRFKLSLVVFALAAGLLSSPATLASDDLDVTMRMVTDDEALTDSVVREIRLDQPIVLEEGPGASGSGKGSERANETARQAREQGRAFGQAAAERAKEAARVREDARGNGSTNRPEVPGSGSGPLNPGNSGGGPD</sequence>